<evidence type="ECO:0000313" key="2">
    <source>
        <dbReference type="Proteomes" id="UP001306668"/>
    </source>
</evidence>
<accession>A0ABQ6QGR4</accession>
<name>A0ABQ6QGR4_9GAMM</name>
<keyword evidence="2" id="KW-1185">Reference proteome</keyword>
<evidence type="ECO:0000313" key="1">
    <source>
        <dbReference type="EMBL" id="GMR28756.1"/>
    </source>
</evidence>
<dbReference type="Proteomes" id="UP001306668">
    <property type="component" value="Unassembled WGS sequence"/>
</dbReference>
<dbReference type="RefSeq" id="WP_338167951.1">
    <property type="nucleotide sequence ID" value="NZ_BTRJ01000034.1"/>
</dbReference>
<protein>
    <submittedName>
        <fullName evidence="1">Uncharacterized protein</fullName>
    </submittedName>
</protein>
<comment type="caution">
    <text evidence="1">The sequence shown here is derived from an EMBL/GenBank/DDBJ whole genome shotgun (WGS) entry which is preliminary data.</text>
</comment>
<gene>
    <name evidence="1" type="ORF">STENOSP10_29770</name>
</gene>
<reference evidence="2" key="1">
    <citation type="submission" date="2023-07" db="EMBL/GenBank/DDBJ databases">
        <title>Genome sequence of Stenotrophomonas sp. Alg010 isolated from Sargassum waste.</title>
        <authorList>
            <person name="Mohapatra"/>
            <person name="B.R."/>
        </authorList>
    </citation>
    <scope>NUCLEOTIDE SEQUENCE [LARGE SCALE GENOMIC DNA]</scope>
    <source>
        <strain evidence="2">Alg010</strain>
    </source>
</reference>
<sequence>MDTPPSLPTLVIGEHAVRVAGITGHGASRASIAIDGEAPGACVGLVTRDALVGFAIGLLDLCEQMVEDTAYGTSDSIRSGAGNVPTRHRDAVRRFYRIRDRLPILQLAQRVLETADDKTAYTLLTLLAQADATGALPINVAIDITAAPEGGTEPISQNRKPGDSTH</sequence>
<organism evidence="1 2">
    <name type="scientific">Stenotrophomonas sepilia</name>
    <dbReference type="NCBI Taxonomy" id="2860290"/>
    <lineage>
        <taxon>Bacteria</taxon>
        <taxon>Pseudomonadati</taxon>
        <taxon>Pseudomonadota</taxon>
        <taxon>Gammaproteobacteria</taxon>
        <taxon>Lysobacterales</taxon>
        <taxon>Lysobacteraceae</taxon>
        <taxon>Stenotrophomonas</taxon>
        <taxon>Stenotrophomonas maltophilia group</taxon>
    </lineage>
</organism>
<proteinExistence type="predicted"/>
<dbReference type="EMBL" id="BTRJ01000034">
    <property type="protein sequence ID" value="GMR28756.1"/>
    <property type="molecule type" value="Genomic_DNA"/>
</dbReference>